<evidence type="ECO:0000313" key="3">
    <source>
        <dbReference type="Proteomes" id="UP001359559"/>
    </source>
</evidence>
<dbReference type="EMBL" id="JAYKXN010000001">
    <property type="protein sequence ID" value="KAK7317658.1"/>
    <property type="molecule type" value="Genomic_DNA"/>
</dbReference>
<organism evidence="2 3">
    <name type="scientific">Clitoria ternatea</name>
    <name type="common">Butterfly pea</name>
    <dbReference type="NCBI Taxonomy" id="43366"/>
    <lineage>
        <taxon>Eukaryota</taxon>
        <taxon>Viridiplantae</taxon>
        <taxon>Streptophyta</taxon>
        <taxon>Embryophyta</taxon>
        <taxon>Tracheophyta</taxon>
        <taxon>Spermatophyta</taxon>
        <taxon>Magnoliopsida</taxon>
        <taxon>eudicotyledons</taxon>
        <taxon>Gunneridae</taxon>
        <taxon>Pentapetalae</taxon>
        <taxon>rosids</taxon>
        <taxon>fabids</taxon>
        <taxon>Fabales</taxon>
        <taxon>Fabaceae</taxon>
        <taxon>Papilionoideae</taxon>
        <taxon>50 kb inversion clade</taxon>
        <taxon>NPAAA clade</taxon>
        <taxon>indigoferoid/millettioid clade</taxon>
        <taxon>Phaseoleae</taxon>
        <taxon>Clitoria</taxon>
    </lineage>
</organism>
<feature type="compositionally biased region" description="Polar residues" evidence="1">
    <location>
        <begin position="1"/>
        <end position="23"/>
    </location>
</feature>
<dbReference type="Proteomes" id="UP001359559">
    <property type="component" value="Unassembled WGS sequence"/>
</dbReference>
<keyword evidence="3" id="KW-1185">Reference proteome</keyword>
<comment type="caution">
    <text evidence="2">The sequence shown here is derived from an EMBL/GenBank/DDBJ whole genome shotgun (WGS) entry which is preliminary data.</text>
</comment>
<accession>A0AAN9Q3P5</accession>
<feature type="region of interest" description="Disordered" evidence="1">
    <location>
        <begin position="155"/>
        <end position="177"/>
    </location>
</feature>
<feature type="compositionally biased region" description="Basic residues" evidence="1">
    <location>
        <begin position="55"/>
        <end position="64"/>
    </location>
</feature>
<reference evidence="2 3" key="1">
    <citation type="submission" date="2024-01" db="EMBL/GenBank/DDBJ databases">
        <title>The genomes of 5 underutilized Papilionoideae crops provide insights into root nodulation and disease resistance.</title>
        <authorList>
            <person name="Yuan L."/>
        </authorList>
    </citation>
    <scope>NUCLEOTIDE SEQUENCE [LARGE SCALE GENOMIC DNA]</scope>
    <source>
        <strain evidence="2">LY-2023</strain>
        <tissue evidence="2">Leaf</tissue>
    </source>
</reference>
<gene>
    <name evidence="2" type="ORF">RJT34_02078</name>
</gene>
<feature type="region of interest" description="Disordered" evidence="1">
    <location>
        <begin position="1"/>
        <end position="123"/>
    </location>
</feature>
<evidence type="ECO:0000313" key="2">
    <source>
        <dbReference type="EMBL" id="KAK7317658.1"/>
    </source>
</evidence>
<sequence>MATQSKESTTLTQNKLPKTQSVTHVEESHKKAKLKRKFSAAVTLGDEGPSDKQKSPLKRKKKTAKFPSMSINEFLELNQEQNGDQMEDDEGDNGIGQQLEGDISPSEANEQANNGEIEGMEQEMDGLKTLVKCFLLQNNPGMDLESLAAKLGCSLGDASSAPNFSSHEEENDVEQED</sequence>
<proteinExistence type="predicted"/>
<protein>
    <submittedName>
        <fullName evidence="2">Uncharacterized protein</fullName>
    </submittedName>
</protein>
<evidence type="ECO:0000256" key="1">
    <source>
        <dbReference type="SAM" id="MobiDB-lite"/>
    </source>
</evidence>
<name>A0AAN9Q3P5_CLITE</name>
<dbReference type="AlphaFoldDB" id="A0AAN9Q3P5"/>